<evidence type="ECO:0000259" key="1">
    <source>
        <dbReference type="Pfam" id="PF20691"/>
    </source>
</evidence>
<comment type="caution">
    <text evidence="2">The sequence shown here is derived from an EMBL/GenBank/DDBJ whole genome shotgun (WGS) entry which is preliminary data.</text>
</comment>
<name>A0A0F9T2T4_9ZZZZ</name>
<feature type="domain" description="TET-Associated Glycosyltransferase" evidence="1">
    <location>
        <begin position="5"/>
        <end position="203"/>
    </location>
</feature>
<dbReference type="InterPro" id="IPR049100">
    <property type="entry name" value="TAGT"/>
</dbReference>
<protein>
    <recommendedName>
        <fullName evidence="1">TET-Associated Glycosyltransferase domain-containing protein</fullName>
    </recommendedName>
</protein>
<sequence>MNPNYPVYIISKGRWKSRLTSKSLEEMEVPYFIVIEPQEYKKYESVIDTSKILTLPFSNLEQGSIPARNWVWEHAIKSGTKRHWILDDNINGFYRLNNNLKVQVLTGAIFKAAEDFVDRYENVAIAGFHYFMFASRKTKLPPFNINRRVYSNLLIQNDIPYKWRGRYNEDTDLCLRVLKDGWCTILFFAFLSMKTTTMTMSGGNTDELYKDDGRLKMAESLKKQHPDVTKISYKFGHVQHHVNYEPFKRNKLIRKPNLVIPEEVNNYGMVLKNY</sequence>
<proteinExistence type="predicted"/>
<evidence type="ECO:0000313" key="2">
    <source>
        <dbReference type="EMBL" id="KKN43301.1"/>
    </source>
</evidence>
<dbReference type="EMBL" id="LAZR01001520">
    <property type="protein sequence ID" value="KKN43301.1"/>
    <property type="molecule type" value="Genomic_DNA"/>
</dbReference>
<accession>A0A0F9T2T4</accession>
<dbReference type="Pfam" id="PF20691">
    <property type="entry name" value="TAGT"/>
    <property type="match status" value="1"/>
</dbReference>
<dbReference type="AlphaFoldDB" id="A0A0F9T2T4"/>
<reference evidence="2" key="1">
    <citation type="journal article" date="2015" name="Nature">
        <title>Complex archaea that bridge the gap between prokaryotes and eukaryotes.</title>
        <authorList>
            <person name="Spang A."/>
            <person name="Saw J.H."/>
            <person name="Jorgensen S.L."/>
            <person name="Zaremba-Niedzwiedzka K."/>
            <person name="Martijn J."/>
            <person name="Lind A.E."/>
            <person name="van Eijk R."/>
            <person name="Schleper C."/>
            <person name="Guy L."/>
            <person name="Ettema T.J."/>
        </authorList>
    </citation>
    <scope>NUCLEOTIDE SEQUENCE</scope>
</reference>
<gene>
    <name evidence="2" type="ORF">LCGC14_0704530</name>
</gene>
<organism evidence="2">
    <name type="scientific">marine sediment metagenome</name>
    <dbReference type="NCBI Taxonomy" id="412755"/>
    <lineage>
        <taxon>unclassified sequences</taxon>
        <taxon>metagenomes</taxon>
        <taxon>ecological metagenomes</taxon>
    </lineage>
</organism>